<dbReference type="AlphaFoldDB" id="A0A372JGC5"/>
<accession>A0A372JGC5</accession>
<name>A0A372JGC5_9ACTN</name>
<comment type="caution">
    <text evidence="2">The sequence shown here is derived from an EMBL/GenBank/DDBJ whole genome shotgun (WGS) entry which is preliminary data.</text>
</comment>
<dbReference type="EMBL" id="QURH01000583">
    <property type="protein sequence ID" value="RFU39063.1"/>
    <property type="molecule type" value="Genomic_DNA"/>
</dbReference>
<evidence type="ECO:0008006" key="4">
    <source>
        <dbReference type="Google" id="ProtNLM"/>
    </source>
</evidence>
<protein>
    <recommendedName>
        <fullName evidence="4">ABC transporter ATP-binding protein</fullName>
    </recommendedName>
</protein>
<keyword evidence="3" id="KW-1185">Reference proteome</keyword>
<feature type="region of interest" description="Disordered" evidence="1">
    <location>
        <begin position="98"/>
        <end position="133"/>
    </location>
</feature>
<feature type="compositionally biased region" description="Basic and acidic residues" evidence="1">
    <location>
        <begin position="101"/>
        <end position="133"/>
    </location>
</feature>
<evidence type="ECO:0000313" key="2">
    <source>
        <dbReference type="EMBL" id="RFU39063.1"/>
    </source>
</evidence>
<proteinExistence type="predicted"/>
<evidence type="ECO:0000256" key="1">
    <source>
        <dbReference type="SAM" id="MobiDB-lite"/>
    </source>
</evidence>
<evidence type="ECO:0000313" key="3">
    <source>
        <dbReference type="Proteomes" id="UP000261811"/>
    </source>
</evidence>
<reference evidence="2 3" key="1">
    <citation type="submission" date="2018-08" db="EMBL/GenBank/DDBJ databases">
        <title>Actinomadura jelena sp. nov., a novel Actinomycete isolated from soil in Chad.</title>
        <authorList>
            <person name="Shi L."/>
        </authorList>
    </citation>
    <scope>NUCLEOTIDE SEQUENCE [LARGE SCALE GENOMIC DNA]</scope>
    <source>
        <strain evidence="2 3">NEAU-G17</strain>
    </source>
</reference>
<gene>
    <name evidence="2" type="ORF">DZF91_24390</name>
</gene>
<feature type="non-terminal residue" evidence="2">
    <location>
        <position position="1"/>
    </location>
</feature>
<dbReference type="Proteomes" id="UP000261811">
    <property type="component" value="Unassembled WGS sequence"/>
</dbReference>
<sequence>GHARVVVRAPEAARLVPPLTAAGAVVAADGPGLLTVTGLAAAEVGELAFRHHVVLHELTARHASLEEAFMELTADHAQYRTDAHPALRAEAHGALGADAHAALRAEAHAAPRAEAHHAPRAEAHRAPRAGEAR</sequence>
<organism evidence="2 3">
    <name type="scientific">Actinomadura logoneensis</name>
    <dbReference type="NCBI Taxonomy" id="2293572"/>
    <lineage>
        <taxon>Bacteria</taxon>
        <taxon>Bacillati</taxon>
        <taxon>Actinomycetota</taxon>
        <taxon>Actinomycetes</taxon>
        <taxon>Streptosporangiales</taxon>
        <taxon>Thermomonosporaceae</taxon>
        <taxon>Actinomadura</taxon>
    </lineage>
</organism>